<dbReference type="RefSeq" id="WP_073572404.1">
    <property type="nucleotide sequence ID" value="NZ_FRXN01000003.1"/>
</dbReference>
<evidence type="ECO:0000313" key="3">
    <source>
        <dbReference type="Proteomes" id="UP000184609"/>
    </source>
</evidence>
<keyword evidence="3" id="KW-1185">Reference proteome</keyword>
<evidence type="ECO:0008006" key="4">
    <source>
        <dbReference type="Google" id="ProtNLM"/>
    </source>
</evidence>
<keyword evidence="1" id="KW-0732">Signal</keyword>
<dbReference type="STRING" id="1073327.SAMN04488108_2798"/>
<accession>A0A1M7ZF25</accession>
<dbReference type="EMBL" id="FRXN01000003">
    <property type="protein sequence ID" value="SHO63505.1"/>
    <property type="molecule type" value="Genomic_DNA"/>
</dbReference>
<dbReference type="Proteomes" id="UP000184609">
    <property type="component" value="Unassembled WGS sequence"/>
</dbReference>
<sequence length="251" mass="28910">MKRYFLLTGIAMLFSISLFAQEVENQLSKFNQNMINEKSPITDTLVFNLPNEGTFLLYFNNQEHSVESLQEEFQPILENATKFPDFETKGYRIAESFSSTSLEAVKYEVENKYVQHLDSLEFTFPVGLDYTGGDFTPVAGFRTHLNLRNFSFGGSITNHIYFPPRIEENIKVNSSWFVNAEFSWEKYSRENKKNTVGIGLLMNDTKSDLFSGTTVRAFYKHQLNKNIAIEVGVVGTENLKTFYPTIGVRFW</sequence>
<evidence type="ECO:0000313" key="2">
    <source>
        <dbReference type="EMBL" id="SHO63505.1"/>
    </source>
</evidence>
<evidence type="ECO:0000256" key="1">
    <source>
        <dbReference type="SAM" id="SignalP"/>
    </source>
</evidence>
<name>A0A1M7ZF25_9BACT</name>
<dbReference type="OrthoDB" id="819896at2"/>
<proteinExistence type="predicted"/>
<organism evidence="2 3">
    <name type="scientific">Algoriphagus zhangzhouensis</name>
    <dbReference type="NCBI Taxonomy" id="1073327"/>
    <lineage>
        <taxon>Bacteria</taxon>
        <taxon>Pseudomonadati</taxon>
        <taxon>Bacteroidota</taxon>
        <taxon>Cytophagia</taxon>
        <taxon>Cytophagales</taxon>
        <taxon>Cyclobacteriaceae</taxon>
        <taxon>Algoriphagus</taxon>
    </lineage>
</organism>
<reference evidence="3" key="1">
    <citation type="submission" date="2016-12" db="EMBL/GenBank/DDBJ databases">
        <authorList>
            <person name="Varghese N."/>
            <person name="Submissions S."/>
        </authorList>
    </citation>
    <scope>NUCLEOTIDE SEQUENCE [LARGE SCALE GENOMIC DNA]</scope>
    <source>
        <strain evidence="3">DSM 25035</strain>
    </source>
</reference>
<gene>
    <name evidence="2" type="ORF">SAMN04488108_2798</name>
</gene>
<feature type="signal peptide" evidence="1">
    <location>
        <begin position="1"/>
        <end position="20"/>
    </location>
</feature>
<protein>
    <recommendedName>
        <fullName evidence="4">MetA-pathway of phenol degradation</fullName>
    </recommendedName>
</protein>
<feature type="chain" id="PRO_5009929985" description="MetA-pathway of phenol degradation" evidence="1">
    <location>
        <begin position="21"/>
        <end position="251"/>
    </location>
</feature>
<dbReference type="AlphaFoldDB" id="A0A1M7ZF25"/>